<dbReference type="VEuPathDB" id="FungiDB:SJAG_01795"/>
<dbReference type="GeneID" id="7048222"/>
<keyword evidence="1" id="KW-1133">Transmembrane helix</keyword>
<dbReference type="eggNOG" id="ENOG502QQW9">
    <property type="taxonomic scope" value="Eukaryota"/>
</dbReference>
<feature type="transmembrane region" description="Helical" evidence="1">
    <location>
        <begin position="179"/>
        <end position="208"/>
    </location>
</feature>
<evidence type="ECO:0000256" key="1">
    <source>
        <dbReference type="SAM" id="Phobius"/>
    </source>
</evidence>
<name>B6JYX2_SCHJY</name>
<sequence length="520" mass="57883">MASVSPTQSPVDERTSLLPRYLGIRADGTTRDDDKSPLFRWIRSVSFTLLAITLIVYILLVVNLFVSIPVLTPRSPGFLPLGFNLLSMGILLLQLLSSYEPSVAERFTQRVVAVLLAVDVVVMMVSGTYRHTEGWRGILWCSWALIVALWAIAADFLLMKNSGYYDEALSSERPRWWSWRLWSHWTAASLGSAIVSVVTILLSLSLLLRWYDSAVPVPGHLYSVADYSARIHMQCFGNQSSNYPTILLEGGEYSVHPLKAWLMQLQGPQNKDGSRNPSAVPLDDRYNLGDLSYVPEDTRVCVWDRPGMGWSDNVGTPVSAGMVTDILSEVLEQAHVPGPYVVVAHGVGGVYSTIFAARHVNDVKGLVLIDSGYENTLKDSGRMLHRFWVGVRGVFSPLGLGRMWYWLFTGKSRLDRIAGEATYINDRWIKNKMEESLTGPLFSLHELRAATSVLPKDLPVAVISSGKNIKRLKRWAADQRGLSKLTQHTMWDIASNAGHNVWLDAEGASLILKRIAELAS</sequence>
<dbReference type="SUPFAM" id="SSF53474">
    <property type="entry name" value="alpha/beta-Hydrolases"/>
    <property type="match status" value="1"/>
</dbReference>
<feature type="transmembrane region" description="Helical" evidence="1">
    <location>
        <begin position="111"/>
        <end position="131"/>
    </location>
</feature>
<evidence type="ECO:0000313" key="4">
    <source>
        <dbReference type="Proteomes" id="UP000001744"/>
    </source>
</evidence>
<dbReference type="Pfam" id="PF12697">
    <property type="entry name" value="Abhydrolase_6"/>
    <property type="match status" value="1"/>
</dbReference>
<dbReference type="InterPro" id="IPR019431">
    <property type="entry name" value="DUF2417"/>
</dbReference>
<keyword evidence="4" id="KW-1185">Reference proteome</keyword>
<dbReference type="Gene3D" id="3.40.50.1820">
    <property type="entry name" value="alpha/beta hydrolase"/>
    <property type="match status" value="1"/>
</dbReference>
<dbReference type="Pfam" id="PF10329">
    <property type="entry name" value="DUF2417"/>
    <property type="match status" value="1"/>
</dbReference>
<keyword evidence="1" id="KW-0472">Membrane</keyword>
<dbReference type="InterPro" id="IPR000073">
    <property type="entry name" value="AB_hydrolase_1"/>
</dbReference>
<proteinExistence type="predicted"/>
<dbReference type="AlphaFoldDB" id="B6JYX2"/>
<dbReference type="RefSeq" id="XP_002173033.1">
    <property type="nucleotide sequence ID" value="XM_002172997.2"/>
</dbReference>
<dbReference type="JaponicusDB" id="SJAG_01795"/>
<accession>B6JYX2</accession>
<feature type="transmembrane region" description="Helical" evidence="1">
    <location>
        <begin position="137"/>
        <end position="158"/>
    </location>
</feature>
<feature type="domain" description="AB hydrolase-1" evidence="2">
    <location>
        <begin position="297"/>
        <end position="505"/>
    </location>
</feature>
<dbReference type="EMBL" id="KE651168">
    <property type="protein sequence ID" value="EEB06740.1"/>
    <property type="molecule type" value="Genomic_DNA"/>
</dbReference>
<keyword evidence="3" id="KW-0378">Hydrolase</keyword>
<dbReference type="OrthoDB" id="164921at2759"/>
<dbReference type="InterPro" id="IPR029058">
    <property type="entry name" value="AB_hydrolase_fold"/>
</dbReference>
<feature type="transmembrane region" description="Helical" evidence="1">
    <location>
        <begin position="45"/>
        <end position="66"/>
    </location>
</feature>
<dbReference type="Proteomes" id="UP000001744">
    <property type="component" value="Unassembled WGS sequence"/>
</dbReference>
<dbReference type="HOGENOM" id="CLU_028296_1_0_1"/>
<dbReference type="OMA" id="ISRYCYW"/>
<evidence type="ECO:0000259" key="2">
    <source>
        <dbReference type="Pfam" id="PF12697"/>
    </source>
</evidence>
<keyword evidence="1" id="KW-0812">Transmembrane</keyword>
<protein>
    <submittedName>
        <fullName evidence="3">Hydrolase</fullName>
    </submittedName>
</protein>
<reference evidence="3 4" key="1">
    <citation type="journal article" date="2011" name="Science">
        <title>Comparative functional genomics of the fission yeasts.</title>
        <authorList>
            <person name="Rhind N."/>
            <person name="Chen Z."/>
            <person name="Yassour M."/>
            <person name="Thompson D.A."/>
            <person name="Haas B.J."/>
            <person name="Habib N."/>
            <person name="Wapinski I."/>
            <person name="Roy S."/>
            <person name="Lin M.F."/>
            <person name="Heiman D.I."/>
            <person name="Young S.K."/>
            <person name="Furuya K."/>
            <person name="Guo Y."/>
            <person name="Pidoux A."/>
            <person name="Chen H.M."/>
            <person name="Robbertse B."/>
            <person name="Goldberg J.M."/>
            <person name="Aoki K."/>
            <person name="Bayne E.H."/>
            <person name="Berlin A.M."/>
            <person name="Desjardins C.A."/>
            <person name="Dobbs E."/>
            <person name="Dukaj L."/>
            <person name="Fan L."/>
            <person name="FitzGerald M.G."/>
            <person name="French C."/>
            <person name="Gujja S."/>
            <person name="Hansen K."/>
            <person name="Keifenheim D."/>
            <person name="Levin J.Z."/>
            <person name="Mosher R.A."/>
            <person name="Mueller C.A."/>
            <person name="Pfiffner J."/>
            <person name="Priest M."/>
            <person name="Russ C."/>
            <person name="Smialowska A."/>
            <person name="Swoboda P."/>
            <person name="Sykes S.M."/>
            <person name="Vaughn M."/>
            <person name="Vengrova S."/>
            <person name="Yoder R."/>
            <person name="Zeng Q."/>
            <person name="Allshire R."/>
            <person name="Baulcombe D."/>
            <person name="Birren B.W."/>
            <person name="Brown W."/>
            <person name="Ekwall K."/>
            <person name="Kellis M."/>
            <person name="Leatherwood J."/>
            <person name="Levin H."/>
            <person name="Margalit H."/>
            <person name="Martienssen R."/>
            <person name="Nieduszynski C.A."/>
            <person name="Spatafora J.W."/>
            <person name="Friedman N."/>
            <person name="Dalgaard J.Z."/>
            <person name="Baumann P."/>
            <person name="Niki H."/>
            <person name="Regev A."/>
            <person name="Nusbaum C."/>
        </authorList>
    </citation>
    <scope>NUCLEOTIDE SEQUENCE [LARGE SCALE GENOMIC DNA]</scope>
    <source>
        <strain evidence="4">yFS275 / FY16936</strain>
    </source>
</reference>
<evidence type="ECO:0000313" key="3">
    <source>
        <dbReference type="EMBL" id="EEB06740.1"/>
    </source>
</evidence>
<gene>
    <name evidence="3" type="ORF">SJAG_01795</name>
</gene>
<dbReference type="GO" id="GO:0016787">
    <property type="term" value="F:hydrolase activity"/>
    <property type="evidence" value="ECO:0007669"/>
    <property type="project" value="UniProtKB-KW"/>
</dbReference>
<dbReference type="STRING" id="402676.B6JYX2"/>
<organism evidence="3 4">
    <name type="scientific">Schizosaccharomyces japonicus (strain yFS275 / FY16936)</name>
    <name type="common">Fission yeast</name>
    <dbReference type="NCBI Taxonomy" id="402676"/>
    <lineage>
        <taxon>Eukaryota</taxon>
        <taxon>Fungi</taxon>
        <taxon>Dikarya</taxon>
        <taxon>Ascomycota</taxon>
        <taxon>Taphrinomycotina</taxon>
        <taxon>Schizosaccharomycetes</taxon>
        <taxon>Schizosaccharomycetales</taxon>
        <taxon>Schizosaccharomycetaceae</taxon>
        <taxon>Schizosaccharomyces</taxon>
    </lineage>
</organism>
<feature type="transmembrane region" description="Helical" evidence="1">
    <location>
        <begin position="78"/>
        <end position="99"/>
    </location>
</feature>